<accession>A0A495VZ26</accession>
<keyword evidence="1" id="KW-0472">Membrane</keyword>
<keyword evidence="3" id="KW-1185">Reference proteome</keyword>
<evidence type="ECO:0000256" key="1">
    <source>
        <dbReference type="SAM" id="Phobius"/>
    </source>
</evidence>
<dbReference type="EMBL" id="RBXO01000001">
    <property type="protein sequence ID" value="RKT53773.1"/>
    <property type="molecule type" value="Genomic_DNA"/>
</dbReference>
<evidence type="ECO:0000313" key="2">
    <source>
        <dbReference type="EMBL" id="RKT53773.1"/>
    </source>
</evidence>
<dbReference type="RefSeq" id="WP_121004465.1">
    <property type="nucleotide sequence ID" value="NZ_RBXO01000001.1"/>
</dbReference>
<dbReference type="AlphaFoldDB" id="A0A495VZ26"/>
<gene>
    <name evidence="2" type="ORF">C8E97_2352</name>
</gene>
<feature type="transmembrane region" description="Helical" evidence="1">
    <location>
        <begin position="20"/>
        <end position="39"/>
    </location>
</feature>
<proteinExistence type="predicted"/>
<feature type="transmembrane region" description="Helical" evidence="1">
    <location>
        <begin position="45"/>
        <end position="65"/>
    </location>
</feature>
<organism evidence="2 3">
    <name type="scientific">Saccharothrix australiensis</name>
    <dbReference type="NCBI Taxonomy" id="2072"/>
    <lineage>
        <taxon>Bacteria</taxon>
        <taxon>Bacillati</taxon>
        <taxon>Actinomycetota</taxon>
        <taxon>Actinomycetes</taxon>
        <taxon>Pseudonocardiales</taxon>
        <taxon>Pseudonocardiaceae</taxon>
        <taxon>Saccharothrix</taxon>
    </lineage>
</organism>
<reference evidence="2 3" key="1">
    <citation type="submission" date="2018-10" db="EMBL/GenBank/DDBJ databases">
        <title>Sequencing the genomes of 1000 actinobacteria strains.</title>
        <authorList>
            <person name="Klenk H.-P."/>
        </authorList>
    </citation>
    <scope>NUCLEOTIDE SEQUENCE [LARGE SCALE GENOMIC DNA]</scope>
    <source>
        <strain evidence="2 3">DSM 43800</strain>
    </source>
</reference>
<keyword evidence="1" id="KW-1133">Transmembrane helix</keyword>
<evidence type="ECO:0000313" key="3">
    <source>
        <dbReference type="Proteomes" id="UP000282084"/>
    </source>
</evidence>
<protein>
    <submittedName>
        <fullName evidence="2">Uncharacterized protein</fullName>
    </submittedName>
</protein>
<name>A0A495VZ26_9PSEU</name>
<sequence>MGNRTEVIQTGRSGGVLVPVVLWSLLVAGVTTNAISSLIGAGGIVHLSAGGAAVLCIVLLVAYYARRRSR</sequence>
<keyword evidence="1" id="KW-0812">Transmembrane</keyword>
<dbReference type="Proteomes" id="UP000282084">
    <property type="component" value="Unassembled WGS sequence"/>
</dbReference>
<comment type="caution">
    <text evidence="2">The sequence shown here is derived from an EMBL/GenBank/DDBJ whole genome shotgun (WGS) entry which is preliminary data.</text>
</comment>
<dbReference type="OrthoDB" id="3637173at2"/>